<proteinExistence type="evidence at transcript level"/>
<accession>Q5DDK0</accession>
<protein>
    <submittedName>
        <fullName evidence="1">SJCHGC03256 protein</fullName>
    </submittedName>
</protein>
<organism evidence="1">
    <name type="scientific">Schistosoma japonicum</name>
    <name type="common">Blood fluke</name>
    <dbReference type="NCBI Taxonomy" id="6182"/>
    <lineage>
        <taxon>Eukaryota</taxon>
        <taxon>Metazoa</taxon>
        <taxon>Spiralia</taxon>
        <taxon>Lophotrochozoa</taxon>
        <taxon>Platyhelminthes</taxon>
        <taxon>Trematoda</taxon>
        <taxon>Digenea</taxon>
        <taxon>Strigeidida</taxon>
        <taxon>Schistosomatoidea</taxon>
        <taxon>Schistosomatidae</taxon>
        <taxon>Schistosoma</taxon>
    </lineage>
</organism>
<evidence type="ECO:0000313" key="1">
    <source>
        <dbReference type="EMBL" id="AAW26106.1"/>
    </source>
</evidence>
<dbReference type="EMBL" id="AY814374">
    <property type="protein sequence ID" value="AAW26106.1"/>
    <property type="molecule type" value="mRNA"/>
</dbReference>
<dbReference type="AlphaFoldDB" id="Q5DDK0"/>
<reference evidence="1" key="2">
    <citation type="journal article" date="2006" name="PLoS Pathog.">
        <title>New perspectives on host-parasite interplay by comparative transcriptomic and proteomic analyses of Schistosoma japonicum.</title>
        <authorList>
            <person name="Liu F."/>
            <person name="Lu J."/>
            <person name="Hu W."/>
            <person name="Wang S.Y."/>
            <person name="Cui S.J."/>
            <person name="Chi M."/>
            <person name="Yan Q."/>
            <person name="Wang X.R."/>
            <person name="Song H.D."/>
            <person name="Xu X.N."/>
            <person name="Wang J.J."/>
            <person name="Zhang X.L."/>
            <person name="Zhang X."/>
            <person name="Wang Z.Q."/>
            <person name="Xue C.L."/>
            <person name="Brindley P.J."/>
            <person name="McManus D.P."/>
            <person name="Yang P.Y."/>
            <person name="Feng Z."/>
            <person name="Chen Z."/>
            <person name="Han Z.G."/>
        </authorList>
    </citation>
    <scope>NUCLEOTIDE SEQUENCE</scope>
</reference>
<name>Q5DDK0_SCHJA</name>
<reference evidence="1" key="1">
    <citation type="submission" date="2004-11" db="EMBL/GenBank/DDBJ databases">
        <title>The full-length cDNA sequences of Schistosoma japonicum genes.</title>
        <authorList>
            <person name="Han Z."/>
        </authorList>
    </citation>
    <scope>NUCLEOTIDE SEQUENCE</scope>
</reference>
<sequence>MCLPQTDAFQTLWRRLQCLPPVEYISDNSVLVSNGSPSAQNVVNVFIDFNELFDYFHSLQKQHDEYRLMKVANCSRNEAQTQNHTECTIVNESRSNRGSLVNDCNKSAIANEKSSNNTCPLDVQNKIDCKTGYSVCSANDYLIESFANLGINIDYGGLLNTDN</sequence>